<proteinExistence type="predicted"/>
<gene>
    <name evidence="1" type="ORF">GGR30_002878</name>
</gene>
<dbReference type="RefSeq" id="WP_183487402.1">
    <property type="nucleotide sequence ID" value="NZ_JACIDZ010000009.1"/>
</dbReference>
<evidence type="ECO:0000313" key="1">
    <source>
        <dbReference type="EMBL" id="MBB4122943.1"/>
    </source>
</evidence>
<protein>
    <submittedName>
        <fullName evidence="1">Uncharacterized protein</fullName>
    </submittedName>
</protein>
<dbReference type="Proteomes" id="UP000530571">
    <property type="component" value="Unassembled WGS sequence"/>
</dbReference>
<comment type="caution">
    <text evidence="1">The sequence shown here is derived from an EMBL/GenBank/DDBJ whole genome shotgun (WGS) entry which is preliminary data.</text>
</comment>
<evidence type="ECO:0000313" key="2">
    <source>
        <dbReference type="Proteomes" id="UP000530571"/>
    </source>
</evidence>
<accession>A0A7W6KKE0</accession>
<organism evidence="1 2">
    <name type="scientific">Martelella radicis</name>
    <dbReference type="NCBI Taxonomy" id="1397476"/>
    <lineage>
        <taxon>Bacteria</taxon>
        <taxon>Pseudomonadati</taxon>
        <taxon>Pseudomonadota</taxon>
        <taxon>Alphaproteobacteria</taxon>
        <taxon>Hyphomicrobiales</taxon>
        <taxon>Aurantimonadaceae</taxon>
        <taxon>Martelella</taxon>
    </lineage>
</organism>
<dbReference type="EMBL" id="JACIDZ010000009">
    <property type="protein sequence ID" value="MBB4122943.1"/>
    <property type="molecule type" value="Genomic_DNA"/>
</dbReference>
<name>A0A7W6KKE0_9HYPH</name>
<keyword evidence="2" id="KW-1185">Reference proteome</keyword>
<sequence>MGVYAYCDRCGVIEFADCVDDIPTGMLVFATGGDDLKAKVETKARHGYDSDTLLVPGVPEASTDEEAMSAFQRWHEWAFPKELAAIHMPGKAGA</sequence>
<dbReference type="AlphaFoldDB" id="A0A7W6KKE0"/>
<reference evidence="1 2" key="1">
    <citation type="submission" date="2020-08" db="EMBL/GenBank/DDBJ databases">
        <title>Genomic Encyclopedia of Type Strains, Phase IV (KMG-IV): sequencing the most valuable type-strain genomes for metagenomic binning, comparative biology and taxonomic classification.</title>
        <authorList>
            <person name="Goeker M."/>
        </authorList>
    </citation>
    <scope>NUCLEOTIDE SEQUENCE [LARGE SCALE GENOMIC DNA]</scope>
    <source>
        <strain evidence="1 2">DSM 28101</strain>
    </source>
</reference>